<evidence type="ECO:0000313" key="1">
    <source>
        <dbReference type="EMBL" id="KFB37129.1"/>
    </source>
</evidence>
<reference evidence="2" key="2">
    <citation type="submission" date="2020-05" db="UniProtKB">
        <authorList>
            <consortium name="EnsemblMetazoa"/>
        </authorList>
    </citation>
    <scope>IDENTIFICATION</scope>
</reference>
<evidence type="ECO:0000313" key="2">
    <source>
        <dbReference type="EnsemblMetazoa" id="ASIC004341-PA"/>
    </source>
</evidence>
<accession>A0A084VGN5</accession>
<dbReference type="EMBL" id="ATLV01013026">
    <property type="status" value="NOT_ANNOTATED_CDS"/>
    <property type="molecule type" value="Genomic_DNA"/>
</dbReference>
<dbReference type="VEuPathDB" id="VectorBase:ASIC004341"/>
<gene>
    <name evidence="1" type="ORF">ZHAS_00004341</name>
</gene>
<evidence type="ECO:0000313" key="3">
    <source>
        <dbReference type="Proteomes" id="UP000030765"/>
    </source>
</evidence>
<dbReference type="EnsemblMetazoa" id="ASIC004341-RA">
    <property type="protein sequence ID" value="ASIC004341-PA"/>
    <property type="gene ID" value="ASIC004341"/>
</dbReference>
<dbReference type="EMBL" id="KE524835">
    <property type="protein sequence ID" value="KFB37129.1"/>
    <property type="molecule type" value="Genomic_DNA"/>
</dbReference>
<keyword evidence="3" id="KW-1185">Reference proteome</keyword>
<organism evidence="1">
    <name type="scientific">Anopheles sinensis</name>
    <name type="common">Mosquito</name>
    <dbReference type="NCBI Taxonomy" id="74873"/>
    <lineage>
        <taxon>Eukaryota</taxon>
        <taxon>Metazoa</taxon>
        <taxon>Ecdysozoa</taxon>
        <taxon>Arthropoda</taxon>
        <taxon>Hexapoda</taxon>
        <taxon>Insecta</taxon>
        <taxon>Pterygota</taxon>
        <taxon>Neoptera</taxon>
        <taxon>Endopterygota</taxon>
        <taxon>Diptera</taxon>
        <taxon>Nematocera</taxon>
        <taxon>Culicoidea</taxon>
        <taxon>Culicidae</taxon>
        <taxon>Anophelinae</taxon>
        <taxon>Anopheles</taxon>
    </lineage>
</organism>
<sequence length="72" mass="7971">MLTDVCPDAGWWWTSERKGAPRKIVSMCGKVLRILTTKVTKIRPLLVKETGGTKGKLVAVPIISQTVCSRME</sequence>
<protein>
    <submittedName>
        <fullName evidence="1 2">Uncharacterized protein</fullName>
    </submittedName>
</protein>
<dbReference type="Proteomes" id="UP000030765">
    <property type="component" value="Unassembled WGS sequence"/>
</dbReference>
<dbReference type="AlphaFoldDB" id="A0A084VGN5"/>
<name>A0A084VGN5_ANOSI</name>
<reference evidence="1 3" key="1">
    <citation type="journal article" date="2014" name="BMC Genomics">
        <title>Genome sequence of Anopheles sinensis provides insight into genetics basis of mosquito competence for malaria parasites.</title>
        <authorList>
            <person name="Zhou D."/>
            <person name="Zhang D."/>
            <person name="Ding G."/>
            <person name="Shi L."/>
            <person name="Hou Q."/>
            <person name="Ye Y."/>
            <person name="Xu Y."/>
            <person name="Zhou H."/>
            <person name="Xiong C."/>
            <person name="Li S."/>
            <person name="Yu J."/>
            <person name="Hong S."/>
            <person name="Yu X."/>
            <person name="Zou P."/>
            <person name="Chen C."/>
            <person name="Chang X."/>
            <person name="Wang W."/>
            <person name="Lv Y."/>
            <person name="Sun Y."/>
            <person name="Ma L."/>
            <person name="Shen B."/>
            <person name="Zhu C."/>
        </authorList>
    </citation>
    <scope>NUCLEOTIDE SEQUENCE [LARGE SCALE GENOMIC DNA]</scope>
</reference>
<proteinExistence type="predicted"/>